<dbReference type="Proteomes" id="UP000835052">
    <property type="component" value="Unassembled WGS sequence"/>
</dbReference>
<comment type="subcellular location">
    <subcellularLocation>
        <location evidence="1">Endoplasmic reticulum</location>
    </subcellularLocation>
</comment>
<dbReference type="FunFam" id="3.20.20.80:FF:000039">
    <property type="entry name" value="Glucosidase, alpha neutral C"/>
    <property type="match status" value="1"/>
</dbReference>
<dbReference type="Pfam" id="PF17137">
    <property type="entry name" value="DUF5110"/>
    <property type="match status" value="1"/>
</dbReference>
<protein>
    <recommendedName>
        <fullName evidence="9">Glucosidase II subunit alpha</fullName>
    </recommendedName>
</protein>
<evidence type="ECO:0000256" key="7">
    <source>
        <dbReference type="ARBA" id="ARBA00023180"/>
    </source>
</evidence>
<organism evidence="16 17">
    <name type="scientific">Caenorhabditis auriculariae</name>
    <dbReference type="NCBI Taxonomy" id="2777116"/>
    <lineage>
        <taxon>Eukaryota</taxon>
        <taxon>Metazoa</taxon>
        <taxon>Ecdysozoa</taxon>
        <taxon>Nematoda</taxon>
        <taxon>Chromadorea</taxon>
        <taxon>Rhabditida</taxon>
        <taxon>Rhabditina</taxon>
        <taxon>Rhabditomorpha</taxon>
        <taxon>Rhabditoidea</taxon>
        <taxon>Rhabditidae</taxon>
        <taxon>Peloderinae</taxon>
        <taxon>Caenorhabditis</taxon>
    </lineage>
</organism>
<keyword evidence="7" id="KW-0325">Glycoprotein</keyword>
<evidence type="ECO:0000256" key="1">
    <source>
        <dbReference type="ARBA" id="ARBA00004240"/>
    </source>
</evidence>
<dbReference type="Gene3D" id="2.60.40.1180">
    <property type="entry name" value="Golgi alpha-mannosidase II"/>
    <property type="match status" value="2"/>
</dbReference>
<keyword evidence="4 11" id="KW-0732">Signal</keyword>
<dbReference type="GO" id="GO:0005975">
    <property type="term" value="P:carbohydrate metabolic process"/>
    <property type="evidence" value="ECO:0007669"/>
    <property type="project" value="InterPro"/>
</dbReference>
<dbReference type="FunFam" id="3.20.20.80:FF:000046">
    <property type="entry name" value="Glucosidase alpha, neutral C"/>
    <property type="match status" value="1"/>
</dbReference>
<evidence type="ECO:0000256" key="2">
    <source>
        <dbReference type="ARBA" id="ARBA00004833"/>
    </source>
</evidence>
<dbReference type="Gene3D" id="2.60.40.1760">
    <property type="entry name" value="glycosyl hydrolase (family 31)"/>
    <property type="match status" value="1"/>
</dbReference>
<evidence type="ECO:0000256" key="10">
    <source>
        <dbReference type="RuleBase" id="RU361185"/>
    </source>
</evidence>
<proteinExistence type="inferred from homology"/>
<dbReference type="GO" id="GO:0030246">
    <property type="term" value="F:carbohydrate binding"/>
    <property type="evidence" value="ECO:0007669"/>
    <property type="project" value="InterPro"/>
</dbReference>
<evidence type="ECO:0000256" key="4">
    <source>
        <dbReference type="ARBA" id="ARBA00022729"/>
    </source>
</evidence>
<accession>A0A8S1HCR0</accession>
<evidence type="ECO:0000259" key="14">
    <source>
        <dbReference type="Pfam" id="PF17137"/>
    </source>
</evidence>
<dbReference type="PANTHER" id="PTHR22762">
    <property type="entry name" value="ALPHA-GLUCOSIDASE"/>
    <property type="match status" value="1"/>
</dbReference>
<evidence type="ECO:0000259" key="13">
    <source>
        <dbReference type="Pfam" id="PF13802"/>
    </source>
</evidence>
<dbReference type="InterPro" id="IPR033403">
    <property type="entry name" value="DUF5110"/>
</dbReference>
<dbReference type="SUPFAM" id="SSF74650">
    <property type="entry name" value="Galactose mutarotase-like"/>
    <property type="match status" value="1"/>
</dbReference>
<evidence type="ECO:0000256" key="8">
    <source>
        <dbReference type="ARBA" id="ARBA00023295"/>
    </source>
</evidence>
<feature type="domain" description="Glycoside hydrolase family 31 N-terminal" evidence="13">
    <location>
        <begin position="38"/>
        <end position="229"/>
    </location>
</feature>
<gene>
    <name evidence="16" type="ORF">CAUJ_LOCUS9558</name>
</gene>
<comment type="caution">
    <text evidence="16">The sequence shown here is derived from an EMBL/GenBank/DDBJ whole genome shotgun (WGS) entry which is preliminary data.</text>
</comment>
<sequence length="857" mass="97945">MVRWLIPLLAILSLSHAVKREDFKTCEQSSFCKRHRSITDSTFRVQIDETNEAIRKRYVPEIALDSQYKKQPFSSVDISAVEASIVTGDKNAKLIVTFDPFLVNVLNSHGELVSQLNREGKLKVEEFRKKEEGKRSFRDSKPFGSSSVGVDISFVGFKTAFGLPEHADSFALRTTVGNTDPYRLYNLDVFEYEINNPMALYVAIPYILAHRSNRSVGALWFNAAETWIDTSSSASSKGIFRNVLDKVTGSAENIPHFDAHFISESGLVDVFFFVGPTLRDVQRQNAKVTGVTPLPPIFSIAYHQCRWNYNDEQDVAKVNAGFDEWDIPMDVIWLDIEHTDGKKYFTWDQNKFGHAKEMIDNVASKGRKMVTIIDPHIKKDDGYYVYKDAKDKGLFVKKADGTTDFEGHCWPGSSEYLDFWHPETRAYWKDQFSFSRYVGSTPDLFTWNDMNEPSVFSGPEITMDKDAIHYGGIEHREVHNMYGMMYHSATFEGQLARTGGKDRPFILTRSGFVGTQRTAAIWTGDNTAEWGHLEISVPMLLSLSVSGAPFVGADVGGFFGNPDEQLLTRWYQAGAYQPFFRAHAHIDTRRREPWLMSESTRLAIRSAIRARYALLPYWYTLFQEHTVNGIPPMRPIFYGFPSEEQHFEEQKQWLLGDALLVRPVLEKDTYNVMVNLPFGENGDERWYDWETGVEQRAGQIYVDAPIEATPVFQRGGTIVPTWQRIRRASILMLDDPLTLFVALDSTKSAKGEVYLDDGKTHDYREGKFIHTQFHYRAETPSKSVFESKVLGGNRDAKNWVERIQIRGIDQAPKTVEVIRLSDPTEVLEFSHDRDRKVLTIRNPAALLTQSFTVNLFF</sequence>
<reference evidence="16" key="1">
    <citation type="submission" date="2020-10" db="EMBL/GenBank/DDBJ databases">
        <authorList>
            <person name="Kikuchi T."/>
        </authorList>
    </citation>
    <scope>NUCLEOTIDE SEQUENCE</scope>
    <source>
        <strain evidence="16">NKZ352</strain>
    </source>
</reference>
<evidence type="ECO:0000256" key="11">
    <source>
        <dbReference type="SAM" id="SignalP"/>
    </source>
</evidence>
<dbReference type="InterPro" id="IPR013780">
    <property type="entry name" value="Glyco_hydro_b"/>
</dbReference>
<feature type="domain" description="DUF5110" evidence="14">
    <location>
        <begin position="736"/>
        <end position="778"/>
    </location>
</feature>
<dbReference type="Gene3D" id="3.20.20.80">
    <property type="entry name" value="Glycosidases"/>
    <property type="match status" value="1"/>
</dbReference>
<feature type="chain" id="PRO_5035854868" description="Glucosidase II subunit alpha" evidence="11">
    <location>
        <begin position="21"/>
        <end position="857"/>
    </location>
</feature>
<dbReference type="InterPro" id="IPR011013">
    <property type="entry name" value="Gal_mutarotase_sf_dom"/>
</dbReference>
<dbReference type="SUPFAM" id="SSF51011">
    <property type="entry name" value="Glycosyl hydrolase domain"/>
    <property type="match status" value="1"/>
</dbReference>
<dbReference type="OrthoDB" id="3237269at2759"/>
<evidence type="ECO:0000259" key="15">
    <source>
        <dbReference type="Pfam" id="PF21365"/>
    </source>
</evidence>
<dbReference type="Pfam" id="PF01055">
    <property type="entry name" value="Glyco_hydro_31_2nd"/>
    <property type="match status" value="1"/>
</dbReference>
<evidence type="ECO:0000259" key="12">
    <source>
        <dbReference type="Pfam" id="PF01055"/>
    </source>
</evidence>
<dbReference type="PANTHER" id="PTHR22762:SF54">
    <property type="entry name" value="BCDNA.GH04962"/>
    <property type="match status" value="1"/>
</dbReference>
<dbReference type="InterPro" id="IPR048395">
    <property type="entry name" value="Glyco_hydro_31_C"/>
</dbReference>
<name>A0A8S1HCR0_9PELO</name>
<dbReference type="CDD" id="cd06603">
    <property type="entry name" value="GH31_GANC_GANAB_alpha"/>
    <property type="match status" value="1"/>
</dbReference>
<dbReference type="InterPro" id="IPR000322">
    <property type="entry name" value="Glyco_hydro_31_TIM"/>
</dbReference>
<dbReference type="InterPro" id="IPR017853">
    <property type="entry name" value="GH"/>
</dbReference>
<evidence type="ECO:0000256" key="3">
    <source>
        <dbReference type="ARBA" id="ARBA00007806"/>
    </source>
</evidence>
<keyword evidence="17" id="KW-1185">Reference proteome</keyword>
<evidence type="ECO:0000256" key="9">
    <source>
        <dbReference type="ARBA" id="ARBA00042895"/>
    </source>
</evidence>
<dbReference type="CDD" id="cd14752">
    <property type="entry name" value="GH31_N"/>
    <property type="match status" value="1"/>
</dbReference>
<dbReference type="GO" id="GO:0006491">
    <property type="term" value="P:N-glycan processing"/>
    <property type="evidence" value="ECO:0007669"/>
    <property type="project" value="TreeGrafter"/>
</dbReference>
<dbReference type="EMBL" id="CAJGYM010000037">
    <property type="protein sequence ID" value="CAD6193639.1"/>
    <property type="molecule type" value="Genomic_DNA"/>
</dbReference>
<dbReference type="Pfam" id="PF13802">
    <property type="entry name" value="Gal_mutarotas_2"/>
    <property type="match status" value="1"/>
</dbReference>
<dbReference type="AlphaFoldDB" id="A0A8S1HCR0"/>
<evidence type="ECO:0000313" key="16">
    <source>
        <dbReference type="EMBL" id="CAD6193639.1"/>
    </source>
</evidence>
<dbReference type="GO" id="GO:0090599">
    <property type="term" value="F:alpha-glucosidase activity"/>
    <property type="evidence" value="ECO:0007669"/>
    <property type="project" value="TreeGrafter"/>
</dbReference>
<keyword evidence="5 10" id="KW-0378">Hydrolase</keyword>
<evidence type="ECO:0000256" key="5">
    <source>
        <dbReference type="ARBA" id="ARBA00022801"/>
    </source>
</evidence>
<dbReference type="GO" id="GO:0005783">
    <property type="term" value="C:endoplasmic reticulum"/>
    <property type="evidence" value="ECO:0007669"/>
    <property type="project" value="UniProtKB-SubCell"/>
</dbReference>
<dbReference type="Pfam" id="PF21365">
    <property type="entry name" value="Glyco_hydro_31_3rd"/>
    <property type="match status" value="1"/>
</dbReference>
<comment type="pathway">
    <text evidence="2">Glycan metabolism; N-glycan metabolism.</text>
</comment>
<dbReference type="InterPro" id="IPR025887">
    <property type="entry name" value="Glyco_hydro_31_N_dom"/>
</dbReference>
<evidence type="ECO:0000256" key="6">
    <source>
        <dbReference type="ARBA" id="ARBA00022824"/>
    </source>
</evidence>
<dbReference type="SUPFAM" id="SSF51445">
    <property type="entry name" value="(Trans)glycosidases"/>
    <property type="match status" value="1"/>
</dbReference>
<feature type="domain" description="Glycosyl hydrolase family 31 C-terminal" evidence="15">
    <location>
        <begin position="629"/>
        <end position="719"/>
    </location>
</feature>
<keyword evidence="8 10" id="KW-0326">Glycosidase</keyword>
<comment type="similarity">
    <text evidence="3 10">Belongs to the glycosyl hydrolase 31 family.</text>
</comment>
<feature type="domain" description="Glycoside hydrolase family 31 TIM barrel" evidence="12">
    <location>
        <begin position="292"/>
        <end position="621"/>
    </location>
</feature>
<evidence type="ECO:0000313" key="17">
    <source>
        <dbReference type="Proteomes" id="UP000835052"/>
    </source>
</evidence>
<feature type="signal peptide" evidence="11">
    <location>
        <begin position="1"/>
        <end position="20"/>
    </location>
</feature>
<keyword evidence="6" id="KW-0256">Endoplasmic reticulum</keyword>